<protein>
    <submittedName>
        <fullName evidence="1">Diphthamide biosynthesis protein 2</fullName>
    </submittedName>
</protein>
<evidence type="ECO:0000313" key="1">
    <source>
        <dbReference type="EMBL" id="KAL2556643.1"/>
    </source>
</evidence>
<comment type="caution">
    <text evidence="1">The sequence shown here is derived from an EMBL/GenBank/DDBJ whole genome shotgun (WGS) entry which is preliminary data.</text>
</comment>
<dbReference type="EMBL" id="JBFOLJ010000001">
    <property type="protein sequence ID" value="KAL2556643.1"/>
    <property type="molecule type" value="Genomic_DNA"/>
</dbReference>
<accession>A0ABD1X6S7</accession>
<reference evidence="2" key="1">
    <citation type="submission" date="2024-07" db="EMBL/GenBank/DDBJ databases">
        <title>Two chromosome-level genome assemblies of Korean endemic species Abeliophyllum distichum and Forsythia ovata (Oleaceae).</title>
        <authorList>
            <person name="Jang H."/>
        </authorList>
    </citation>
    <scope>NUCLEOTIDE SEQUENCE [LARGE SCALE GENOMIC DNA]</scope>
</reference>
<name>A0ABD1X6S7_9LAMI</name>
<proteinExistence type="predicted"/>
<organism evidence="1 2">
    <name type="scientific">Forsythia ovata</name>
    <dbReference type="NCBI Taxonomy" id="205694"/>
    <lineage>
        <taxon>Eukaryota</taxon>
        <taxon>Viridiplantae</taxon>
        <taxon>Streptophyta</taxon>
        <taxon>Embryophyta</taxon>
        <taxon>Tracheophyta</taxon>
        <taxon>Spermatophyta</taxon>
        <taxon>Magnoliopsida</taxon>
        <taxon>eudicotyledons</taxon>
        <taxon>Gunneridae</taxon>
        <taxon>Pentapetalae</taxon>
        <taxon>asterids</taxon>
        <taxon>lamiids</taxon>
        <taxon>Lamiales</taxon>
        <taxon>Oleaceae</taxon>
        <taxon>Forsythieae</taxon>
        <taxon>Forsythia</taxon>
    </lineage>
</organism>
<dbReference type="AlphaFoldDB" id="A0ABD1X6S7"/>
<dbReference type="Proteomes" id="UP001604277">
    <property type="component" value="Unassembled WGS sequence"/>
</dbReference>
<sequence>MDLYPHDCLFKPSLQWPSSRKIGEVSGRANVKKFSDLIASCSYEVREQSEEARFSFLKGEYVENLDPEDDDAVDKDEILALVDVTEKALQERDNNSLSIKKANA</sequence>
<gene>
    <name evidence="1" type="ORF">Fot_01382</name>
</gene>
<keyword evidence="2" id="KW-1185">Reference proteome</keyword>
<evidence type="ECO:0000313" key="2">
    <source>
        <dbReference type="Proteomes" id="UP001604277"/>
    </source>
</evidence>